<organism evidence="8 9">
    <name type="scientific">Cohnella soli</name>
    <dbReference type="NCBI Taxonomy" id="425005"/>
    <lineage>
        <taxon>Bacteria</taxon>
        <taxon>Bacillati</taxon>
        <taxon>Bacillota</taxon>
        <taxon>Bacilli</taxon>
        <taxon>Bacillales</taxon>
        <taxon>Paenibacillaceae</taxon>
        <taxon>Cohnella</taxon>
    </lineage>
</organism>
<comment type="caution">
    <text evidence="8">The sequence shown here is derived from an EMBL/GenBank/DDBJ whole genome shotgun (WGS) entry which is preliminary data.</text>
</comment>
<accession>A0ABW0HU50</accession>
<dbReference type="SUPFAM" id="SSF55874">
    <property type="entry name" value="ATPase domain of HSP90 chaperone/DNA topoisomerase II/histidine kinase"/>
    <property type="match status" value="1"/>
</dbReference>
<dbReference type="Pfam" id="PF00672">
    <property type="entry name" value="HAMP"/>
    <property type="match status" value="1"/>
</dbReference>
<dbReference type="RefSeq" id="WP_378135306.1">
    <property type="nucleotide sequence ID" value="NZ_JBHSMI010000028.1"/>
</dbReference>
<dbReference type="PANTHER" id="PTHR34220">
    <property type="entry name" value="SENSOR HISTIDINE KINASE YPDA"/>
    <property type="match status" value="1"/>
</dbReference>
<evidence type="ECO:0000256" key="2">
    <source>
        <dbReference type="ARBA" id="ARBA00022475"/>
    </source>
</evidence>
<dbReference type="EMBL" id="JBHSMI010000028">
    <property type="protein sequence ID" value="MFC5404741.1"/>
    <property type="molecule type" value="Genomic_DNA"/>
</dbReference>
<dbReference type="SUPFAM" id="SSF158472">
    <property type="entry name" value="HAMP domain-like"/>
    <property type="match status" value="1"/>
</dbReference>
<dbReference type="CDD" id="cd06225">
    <property type="entry name" value="HAMP"/>
    <property type="match status" value="1"/>
</dbReference>
<dbReference type="InterPro" id="IPR010559">
    <property type="entry name" value="Sig_transdc_His_kin_internal"/>
</dbReference>
<feature type="transmembrane region" description="Helical" evidence="6">
    <location>
        <begin position="274"/>
        <end position="294"/>
    </location>
</feature>
<dbReference type="PROSITE" id="PS50885">
    <property type="entry name" value="HAMP"/>
    <property type="match status" value="1"/>
</dbReference>
<reference evidence="9" key="1">
    <citation type="journal article" date="2019" name="Int. J. Syst. Evol. Microbiol.">
        <title>The Global Catalogue of Microorganisms (GCM) 10K type strain sequencing project: providing services to taxonomists for standard genome sequencing and annotation.</title>
        <authorList>
            <consortium name="The Broad Institute Genomics Platform"/>
            <consortium name="The Broad Institute Genome Sequencing Center for Infectious Disease"/>
            <person name="Wu L."/>
            <person name="Ma J."/>
        </authorList>
    </citation>
    <scope>NUCLEOTIDE SEQUENCE [LARGE SCALE GENOMIC DNA]</scope>
    <source>
        <strain evidence="9">CGMCC 1.18575</strain>
    </source>
</reference>
<keyword evidence="2" id="KW-1003">Cell membrane</keyword>
<proteinExistence type="predicted"/>
<dbReference type="PANTHER" id="PTHR34220:SF7">
    <property type="entry name" value="SENSOR HISTIDINE KINASE YPDA"/>
    <property type="match status" value="1"/>
</dbReference>
<keyword evidence="5 6" id="KW-0472">Membrane</keyword>
<dbReference type="Proteomes" id="UP001596113">
    <property type="component" value="Unassembled WGS sequence"/>
</dbReference>
<keyword evidence="9" id="KW-1185">Reference proteome</keyword>
<evidence type="ECO:0000256" key="3">
    <source>
        <dbReference type="ARBA" id="ARBA00022553"/>
    </source>
</evidence>
<dbReference type="EC" id="2.7.13.3" evidence="8"/>
<keyword evidence="6" id="KW-0812">Transmembrane</keyword>
<dbReference type="InterPro" id="IPR003660">
    <property type="entry name" value="HAMP_dom"/>
</dbReference>
<feature type="domain" description="HAMP" evidence="7">
    <location>
        <begin position="295"/>
        <end position="347"/>
    </location>
</feature>
<evidence type="ECO:0000256" key="5">
    <source>
        <dbReference type="ARBA" id="ARBA00023136"/>
    </source>
</evidence>
<keyword evidence="4 8" id="KW-0808">Transferase</keyword>
<dbReference type="Pfam" id="PF06580">
    <property type="entry name" value="His_kinase"/>
    <property type="match status" value="1"/>
</dbReference>
<dbReference type="InterPro" id="IPR036890">
    <property type="entry name" value="HATPase_C_sf"/>
</dbReference>
<evidence type="ECO:0000313" key="8">
    <source>
        <dbReference type="EMBL" id="MFC5404741.1"/>
    </source>
</evidence>
<comment type="subcellular location">
    <subcellularLocation>
        <location evidence="1">Cell membrane</location>
        <topology evidence="1">Multi-pass membrane protein</topology>
    </subcellularLocation>
</comment>
<evidence type="ECO:0000313" key="9">
    <source>
        <dbReference type="Proteomes" id="UP001596113"/>
    </source>
</evidence>
<keyword evidence="3" id="KW-0597">Phosphoprotein</keyword>
<dbReference type="Gene3D" id="3.30.565.10">
    <property type="entry name" value="Histidine kinase-like ATPase, C-terminal domain"/>
    <property type="match status" value="1"/>
</dbReference>
<dbReference type="SMART" id="SM00304">
    <property type="entry name" value="HAMP"/>
    <property type="match status" value="1"/>
</dbReference>
<protein>
    <submittedName>
        <fullName evidence="8">Sensor histidine kinase</fullName>
        <ecNumber evidence="8">2.7.13.3</ecNumber>
    </submittedName>
</protein>
<gene>
    <name evidence="8" type="ORF">ACFPOF_18540</name>
</gene>
<keyword evidence="8" id="KW-0418">Kinase</keyword>
<dbReference type="Gene3D" id="6.10.340.10">
    <property type="match status" value="1"/>
</dbReference>
<sequence>MRFTVFPKLLLSFLFILAPLYVISIFMINYGSDYVRQQITYSMQERLNAFNSELENNVSRMIAMMKELSTYEELDRLANMDEVLTVYEKNSSIRHVQKELSVIRSTSSFVSNASVHIPALNRTVDINLYDELRQDEYEALHQVNNIYETPIVSWKSGLYISLAYPSFLGPAPPHYIISIELSREMLMSALSKLSSGGEVILLSERKGWRISEGQPLVSESFSGVREIDAGVQELKFGGQTYIAAYQNSAMMGTTLMLVEKEQNILGPLQQFRVWYWRFSAIAILILVLAAYLIYKLIHSPTRKLVHGFRMVEQGKLDVVVPFRSSDEFGYLITQFNRMVRKLQETIVEVYEQKISTQHAELKQLQSQINPHFLYNSLFILYRLAKKSEDEVQMAFTQHLSDYFQFITRTNAEEVTLLEEVKHVTSYIEIQSIRFAGQIRVEMQEIPEPLRQFPVPRLILQPIVENAYKYALENRVGGGRLQITYEEADELLRIHVEDNGDSLTDQNISMLRGRLLDTGQSALETTGVMNVHQRLRIRYGADSGLAVERSALGGLKVTIQIFVGGSNV</sequence>
<name>A0ABW0HU50_9BACL</name>
<dbReference type="InterPro" id="IPR050640">
    <property type="entry name" value="Bact_2-comp_sensor_kinase"/>
</dbReference>
<evidence type="ECO:0000256" key="6">
    <source>
        <dbReference type="SAM" id="Phobius"/>
    </source>
</evidence>
<evidence type="ECO:0000256" key="1">
    <source>
        <dbReference type="ARBA" id="ARBA00004651"/>
    </source>
</evidence>
<keyword evidence="6" id="KW-1133">Transmembrane helix</keyword>
<dbReference type="GO" id="GO:0004673">
    <property type="term" value="F:protein histidine kinase activity"/>
    <property type="evidence" value="ECO:0007669"/>
    <property type="project" value="UniProtKB-EC"/>
</dbReference>
<evidence type="ECO:0000256" key="4">
    <source>
        <dbReference type="ARBA" id="ARBA00022679"/>
    </source>
</evidence>
<evidence type="ECO:0000259" key="7">
    <source>
        <dbReference type="PROSITE" id="PS50885"/>
    </source>
</evidence>